<evidence type="ECO:0000256" key="6">
    <source>
        <dbReference type="ARBA" id="ARBA00023159"/>
    </source>
</evidence>
<dbReference type="Gene3D" id="3.40.50.300">
    <property type="entry name" value="P-loop containing nucleotide triphosphate hydrolases"/>
    <property type="match status" value="1"/>
</dbReference>
<dbReference type="SMART" id="SM00382">
    <property type="entry name" value="AAA"/>
    <property type="match status" value="1"/>
</dbReference>
<name>A0A844ZHU5_9SPHN</name>
<accession>A0A844ZHU5</accession>
<dbReference type="Gene3D" id="3.40.50.2300">
    <property type="match status" value="1"/>
</dbReference>
<dbReference type="InterPro" id="IPR025943">
    <property type="entry name" value="Sigma_54_int_dom_ATP-bd_2"/>
</dbReference>
<dbReference type="CDD" id="cd00009">
    <property type="entry name" value="AAA"/>
    <property type="match status" value="1"/>
</dbReference>
<dbReference type="InterPro" id="IPR027417">
    <property type="entry name" value="P-loop_NTPase"/>
</dbReference>
<dbReference type="Pfam" id="PF00158">
    <property type="entry name" value="Sigma54_activat"/>
    <property type="match status" value="1"/>
</dbReference>
<dbReference type="SUPFAM" id="SSF52172">
    <property type="entry name" value="CheY-like"/>
    <property type="match status" value="1"/>
</dbReference>
<dbReference type="SUPFAM" id="SSF52540">
    <property type="entry name" value="P-loop containing nucleoside triphosphate hydrolases"/>
    <property type="match status" value="1"/>
</dbReference>
<dbReference type="PROSITE" id="PS00676">
    <property type="entry name" value="SIGMA54_INTERACT_2"/>
    <property type="match status" value="1"/>
</dbReference>
<dbReference type="PROSITE" id="PS50045">
    <property type="entry name" value="SIGMA54_INTERACT_4"/>
    <property type="match status" value="1"/>
</dbReference>
<dbReference type="Gene3D" id="1.10.10.60">
    <property type="entry name" value="Homeodomain-like"/>
    <property type="match status" value="1"/>
</dbReference>
<dbReference type="GO" id="GO:0000160">
    <property type="term" value="P:phosphorelay signal transduction system"/>
    <property type="evidence" value="ECO:0007669"/>
    <property type="project" value="UniProtKB-KW"/>
</dbReference>
<evidence type="ECO:0000256" key="8">
    <source>
        <dbReference type="PROSITE-ProRule" id="PRU00169"/>
    </source>
</evidence>
<dbReference type="EMBL" id="WTYY01000002">
    <property type="protein sequence ID" value="MXO88071.1"/>
    <property type="molecule type" value="Genomic_DNA"/>
</dbReference>
<keyword evidence="7" id="KW-0804">Transcription</keyword>
<dbReference type="InterPro" id="IPR002078">
    <property type="entry name" value="Sigma_54_int"/>
</dbReference>
<dbReference type="InterPro" id="IPR011006">
    <property type="entry name" value="CheY-like_superfamily"/>
</dbReference>
<evidence type="ECO:0000259" key="10">
    <source>
        <dbReference type="PROSITE" id="PS50110"/>
    </source>
</evidence>
<dbReference type="GO" id="GO:0005524">
    <property type="term" value="F:ATP binding"/>
    <property type="evidence" value="ECO:0007669"/>
    <property type="project" value="UniProtKB-KW"/>
</dbReference>
<gene>
    <name evidence="11" type="ORF">GRI32_04885</name>
</gene>
<dbReference type="Proteomes" id="UP000435243">
    <property type="component" value="Unassembled WGS sequence"/>
</dbReference>
<dbReference type="AlphaFoldDB" id="A0A844ZHU5"/>
<protein>
    <submittedName>
        <fullName evidence="11">Response regulator</fullName>
    </submittedName>
</protein>
<evidence type="ECO:0000256" key="2">
    <source>
        <dbReference type="ARBA" id="ARBA00022741"/>
    </source>
</evidence>
<evidence type="ECO:0000259" key="9">
    <source>
        <dbReference type="PROSITE" id="PS50045"/>
    </source>
</evidence>
<dbReference type="PANTHER" id="PTHR32071">
    <property type="entry name" value="TRANSCRIPTIONAL REGULATORY PROTEIN"/>
    <property type="match status" value="1"/>
</dbReference>
<dbReference type="InterPro" id="IPR002197">
    <property type="entry name" value="HTH_Fis"/>
</dbReference>
<evidence type="ECO:0000313" key="12">
    <source>
        <dbReference type="Proteomes" id="UP000435243"/>
    </source>
</evidence>
<dbReference type="InterPro" id="IPR058031">
    <property type="entry name" value="AAA_lid_NorR"/>
</dbReference>
<evidence type="ECO:0000313" key="11">
    <source>
        <dbReference type="EMBL" id="MXO88071.1"/>
    </source>
</evidence>
<organism evidence="11 12">
    <name type="scientific">Alteraurantiacibacter aestuarii</name>
    <dbReference type="NCBI Taxonomy" id="650004"/>
    <lineage>
        <taxon>Bacteria</taxon>
        <taxon>Pseudomonadati</taxon>
        <taxon>Pseudomonadota</taxon>
        <taxon>Alphaproteobacteria</taxon>
        <taxon>Sphingomonadales</taxon>
        <taxon>Erythrobacteraceae</taxon>
        <taxon>Alteraurantiacibacter</taxon>
    </lineage>
</organism>
<keyword evidence="2" id="KW-0547">Nucleotide-binding</keyword>
<evidence type="ECO:0000256" key="4">
    <source>
        <dbReference type="ARBA" id="ARBA00023012"/>
    </source>
</evidence>
<evidence type="ECO:0000256" key="5">
    <source>
        <dbReference type="ARBA" id="ARBA00023015"/>
    </source>
</evidence>
<dbReference type="InterPro" id="IPR009057">
    <property type="entry name" value="Homeodomain-like_sf"/>
</dbReference>
<dbReference type="Gene3D" id="1.10.8.60">
    <property type="match status" value="1"/>
</dbReference>
<dbReference type="FunFam" id="3.40.50.2300:FF:000018">
    <property type="entry name" value="DNA-binding transcriptional regulator NtrC"/>
    <property type="match status" value="1"/>
</dbReference>
<keyword evidence="1 8" id="KW-0597">Phosphoprotein</keyword>
<dbReference type="Pfam" id="PF25601">
    <property type="entry name" value="AAA_lid_14"/>
    <property type="match status" value="1"/>
</dbReference>
<dbReference type="PANTHER" id="PTHR32071:SF57">
    <property type="entry name" value="C4-DICARBOXYLATE TRANSPORT TRANSCRIPTIONAL REGULATORY PROTEIN DCTD"/>
    <property type="match status" value="1"/>
</dbReference>
<dbReference type="RefSeq" id="WP_160590019.1">
    <property type="nucleotide sequence ID" value="NZ_BAAAFP010000002.1"/>
</dbReference>
<keyword evidence="3" id="KW-0067">ATP-binding</keyword>
<comment type="caution">
    <text evidence="11">The sequence shown here is derived from an EMBL/GenBank/DDBJ whole genome shotgun (WGS) entry which is preliminary data.</text>
</comment>
<dbReference type="CDD" id="cd17549">
    <property type="entry name" value="REC_DctD-like"/>
    <property type="match status" value="1"/>
</dbReference>
<reference evidence="11 12" key="1">
    <citation type="submission" date="2019-12" db="EMBL/GenBank/DDBJ databases">
        <title>Genomic-based taxomic classification of the family Erythrobacteraceae.</title>
        <authorList>
            <person name="Xu L."/>
        </authorList>
    </citation>
    <scope>NUCLEOTIDE SEQUENCE [LARGE SCALE GENOMIC DNA]</scope>
    <source>
        <strain evidence="11 12">JCM 16339</strain>
    </source>
</reference>
<feature type="modified residue" description="4-aspartylphosphate" evidence="8">
    <location>
        <position position="57"/>
    </location>
</feature>
<dbReference type="Pfam" id="PF00072">
    <property type="entry name" value="Response_reg"/>
    <property type="match status" value="1"/>
</dbReference>
<feature type="domain" description="Sigma-54 factor interaction" evidence="9">
    <location>
        <begin position="146"/>
        <end position="375"/>
    </location>
</feature>
<dbReference type="SUPFAM" id="SSF46689">
    <property type="entry name" value="Homeodomain-like"/>
    <property type="match status" value="1"/>
</dbReference>
<sequence length="452" mass="49813">MIEDANTRVIFVEDDETLREATVQGLELEGFQVEAHGNAASALRRLEADFPGVIVSDIRLPGMDGLEFFDEVRRRDADLPLIFTTGHGDVAMAVEAMKDGAADFLTKPYSSGQLFDAIRRAADKRALVIENRKLRSELAGRVPPRVLGSSQQAERLSRMIADVAAADIDLMIAGASGTGKNFVARQIHDLGPRHRRPFITIDAGIVAHEDAELLIFGRDPGSGQSYSGLSRLGLIEKANGGTLFLDEIATMPEAIQARLLSMVESRTVLPIGADRPRNVNIRVISATRHGEGLPTASAVATSLFHRLSGIRITLPTLAERRDDIPEIFRHFVAEYERDLELVAQPISELEWHHLASHDWTGNLRELRAFARNFVLGLSQFARIAPGSENAGQDEQSLRGMVERFERAVLEDALRRNGGRAVAVAASLKIQRKTLYDKLARYGLRPADFRSES</sequence>
<dbReference type="PRINTS" id="PR01590">
    <property type="entry name" value="HTHFIS"/>
</dbReference>
<dbReference type="OrthoDB" id="7324976at2"/>
<dbReference type="InterPro" id="IPR001789">
    <property type="entry name" value="Sig_transdc_resp-reg_receiver"/>
</dbReference>
<proteinExistence type="predicted"/>
<evidence type="ECO:0000256" key="1">
    <source>
        <dbReference type="ARBA" id="ARBA00022553"/>
    </source>
</evidence>
<dbReference type="SMART" id="SM00448">
    <property type="entry name" value="REC"/>
    <property type="match status" value="1"/>
</dbReference>
<feature type="domain" description="Response regulatory" evidence="10">
    <location>
        <begin position="8"/>
        <end position="122"/>
    </location>
</feature>
<dbReference type="Pfam" id="PF02954">
    <property type="entry name" value="HTH_8"/>
    <property type="match status" value="1"/>
</dbReference>
<keyword evidence="12" id="KW-1185">Reference proteome</keyword>
<dbReference type="GO" id="GO:0006355">
    <property type="term" value="P:regulation of DNA-templated transcription"/>
    <property type="evidence" value="ECO:0007669"/>
    <property type="project" value="InterPro"/>
</dbReference>
<dbReference type="GO" id="GO:0043565">
    <property type="term" value="F:sequence-specific DNA binding"/>
    <property type="evidence" value="ECO:0007669"/>
    <property type="project" value="InterPro"/>
</dbReference>
<dbReference type="InterPro" id="IPR003593">
    <property type="entry name" value="AAA+_ATPase"/>
</dbReference>
<keyword evidence="6" id="KW-0010">Activator</keyword>
<keyword evidence="4" id="KW-0902">Two-component regulatory system</keyword>
<keyword evidence="5" id="KW-0805">Transcription regulation</keyword>
<evidence type="ECO:0000256" key="3">
    <source>
        <dbReference type="ARBA" id="ARBA00022840"/>
    </source>
</evidence>
<evidence type="ECO:0000256" key="7">
    <source>
        <dbReference type="ARBA" id="ARBA00023163"/>
    </source>
</evidence>
<dbReference type="PROSITE" id="PS50110">
    <property type="entry name" value="RESPONSE_REGULATORY"/>
    <property type="match status" value="1"/>
</dbReference>